<dbReference type="AlphaFoldDB" id="A0A117LRI1"/>
<comment type="caution">
    <text evidence="2">The sequence shown here is derived from an EMBL/GenBank/DDBJ whole genome shotgun (WGS) entry which is preliminary data.</text>
</comment>
<name>A0A117LRI1_9EURY</name>
<feature type="region of interest" description="Disordered" evidence="1">
    <location>
        <begin position="1"/>
        <end position="35"/>
    </location>
</feature>
<dbReference type="Proteomes" id="UP000054323">
    <property type="component" value="Unassembled WGS sequence"/>
</dbReference>
<gene>
    <name evidence="2" type="ORF">XD82_0414</name>
</gene>
<evidence type="ECO:0000313" key="3">
    <source>
        <dbReference type="Proteomes" id="UP000054323"/>
    </source>
</evidence>
<evidence type="ECO:0000256" key="1">
    <source>
        <dbReference type="SAM" id="MobiDB-lite"/>
    </source>
</evidence>
<reference evidence="3" key="1">
    <citation type="journal article" date="2015" name="MBio">
        <title>Genome-Resolved Metagenomic Analysis Reveals Roles for Candidate Phyla and Other Microbial Community Members in Biogeochemical Transformations in Oil Reservoirs.</title>
        <authorList>
            <person name="Hu P."/>
            <person name="Tom L."/>
            <person name="Singh A."/>
            <person name="Thomas B.C."/>
            <person name="Baker B.J."/>
            <person name="Piceno Y.M."/>
            <person name="Andersen G.L."/>
            <person name="Banfield J.F."/>
        </authorList>
    </citation>
    <scope>NUCLEOTIDE SEQUENCE [LARGE SCALE GENOMIC DNA]</scope>
</reference>
<proteinExistence type="predicted"/>
<evidence type="ECO:0000313" key="2">
    <source>
        <dbReference type="EMBL" id="KUK63294.1"/>
    </source>
</evidence>
<accession>A0A117LRI1</accession>
<organism evidence="2 3">
    <name type="scientific">Methanoculleus marisnigri</name>
    <dbReference type="NCBI Taxonomy" id="2198"/>
    <lineage>
        <taxon>Archaea</taxon>
        <taxon>Methanobacteriati</taxon>
        <taxon>Methanobacteriota</taxon>
        <taxon>Stenosarchaea group</taxon>
        <taxon>Methanomicrobia</taxon>
        <taxon>Methanomicrobiales</taxon>
        <taxon>Methanomicrobiaceae</taxon>
        <taxon>Methanoculleus</taxon>
    </lineage>
</organism>
<feature type="compositionally biased region" description="Polar residues" evidence="1">
    <location>
        <begin position="1"/>
        <end position="10"/>
    </location>
</feature>
<protein>
    <submittedName>
        <fullName evidence="2">Uncharacterized protein</fullName>
    </submittedName>
</protein>
<sequence length="35" mass="3638">MKTKTRTSASKGRGAESSDGVLNRSIAGSPEMMPV</sequence>
<dbReference type="EMBL" id="LGGD01000033">
    <property type="protein sequence ID" value="KUK63294.1"/>
    <property type="molecule type" value="Genomic_DNA"/>
</dbReference>